<dbReference type="PANTHER" id="PTHR30238:SF4">
    <property type="entry name" value="SLL1022 PROTEIN"/>
    <property type="match status" value="1"/>
</dbReference>
<accession>A0A6J4RQU8</accession>
<keyword evidence="2" id="KW-1133">Transmembrane helix</keyword>
<feature type="transmembrane region" description="Helical" evidence="2">
    <location>
        <begin position="288"/>
        <end position="306"/>
    </location>
</feature>
<evidence type="ECO:0000256" key="2">
    <source>
        <dbReference type="SAM" id="Phobius"/>
    </source>
</evidence>
<feature type="region of interest" description="Disordered" evidence="1">
    <location>
        <begin position="336"/>
        <end position="365"/>
    </location>
</feature>
<dbReference type="AlphaFoldDB" id="A0A6J4RQU8"/>
<feature type="compositionally biased region" description="Polar residues" evidence="1">
    <location>
        <begin position="354"/>
        <end position="365"/>
    </location>
</feature>
<feature type="transmembrane region" description="Helical" evidence="2">
    <location>
        <begin position="185"/>
        <end position="208"/>
    </location>
</feature>
<feature type="transmembrane region" description="Helical" evidence="2">
    <location>
        <begin position="66"/>
        <end position="96"/>
    </location>
</feature>
<feature type="transmembrane region" description="Helical" evidence="2">
    <location>
        <begin position="116"/>
        <end position="138"/>
    </location>
</feature>
<feature type="transmembrane region" description="Helical" evidence="2">
    <location>
        <begin position="244"/>
        <end position="267"/>
    </location>
</feature>
<organism evidence="3">
    <name type="scientific">uncultured Solirubrobacterales bacterium</name>
    <dbReference type="NCBI Taxonomy" id="768556"/>
    <lineage>
        <taxon>Bacteria</taxon>
        <taxon>Bacillati</taxon>
        <taxon>Actinomycetota</taxon>
        <taxon>Thermoleophilia</taxon>
        <taxon>Solirubrobacterales</taxon>
        <taxon>environmental samples</taxon>
    </lineage>
</organism>
<gene>
    <name evidence="3" type="ORF">AVDCRST_MAG17-69</name>
</gene>
<dbReference type="InterPro" id="IPR007427">
    <property type="entry name" value="DUF475"/>
</dbReference>
<dbReference type="Pfam" id="PF04332">
    <property type="entry name" value="DUF475"/>
    <property type="match status" value="1"/>
</dbReference>
<feature type="transmembrane region" description="Helical" evidence="2">
    <location>
        <begin position="220"/>
        <end position="238"/>
    </location>
</feature>
<sequence length="365" mass="38947">MRETLGFFKWSFLATIVGLVAAGFYGGLGAVAVCGILILLEASISFDNATVNANVLRKMGERWQTVFLTIGIVIAVFGMRVLFPILIVAFAINLGVGEVVNQALYAQEEYARNVEMAIPIIASFGGMFLLLVFLEYFLDVDRNLHWLGPIERGLSRLGRVNAAPVTVALIVLLVTSQFVRPEVSPSVLFAGLLGIVTHLIVSGVTQLLDRATRTGGQARTGFAGFASFLYLEMLDASFSFDGVIGAFAITTDIVVIALGLGVGAIYIRSLTVYLVRRGTLFRYEYLTAGAHWAIGVLAVVLLVETAVSVPPWLTAALGIGFIGAAFVSSIIRNRRGEGRTDDEDDGAEEDSAPTEASGSSLPASS</sequence>
<feature type="transmembrane region" description="Helical" evidence="2">
    <location>
        <begin position="159"/>
        <end position="179"/>
    </location>
</feature>
<dbReference type="EMBL" id="CADCVV010000004">
    <property type="protein sequence ID" value="CAA9479599.1"/>
    <property type="molecule type" value="Genomic_DNA"/>
</dbReference>
<name>A0A6J4RQU8_9ACTN</name>
<dbReference type="PANTHER" id="PTHR30238">
    <property type="entry name" value="MEMBRANE BOUND PREDICTED REDOX MODULATOR"/>
    <property type="match status" value="1"/>
</dbReference>
<feature type="transmembrane region" description="Helical" evidence="2">
    <location>
        <begin position="312"/>
        <end position="331"/>
    </location>
</feature>
<feature type="compositionally biased region" description="Acidic residues" evidence="1">
    <location>
        <begin position="340"/>
        <end position="352"/>
    </location>
</feature>
<evidence type="ECO:0000313" key="3">
    <source>
        <dbReference type="EMBL" id="CAA9479599.1"/>
    </source>
</evidence>
<keyword evidence="2" id="KW-0812">Transmembrane</keyword>
<protein>
    <submittedName>
        <fullName evidence="3">Integral membrane protein</fullName>
    </submittedName>
</protein>
<proteinExistence type="predicted"/>
<evidence type="ECO:0000256" key="1">
    <source>
        <dbReference type="SAM" id="MobiDB-lite"/>
    </source>
</evidence>
<reference evidence="3" key="1">
    <citation type="submission" date="2020-02" db="EMBL/GenBank/DDBJ databases">
        <authorList>
            <person name="Meier V. D."/>
        </authorList>
    </citation>
    <scope>NUCLEOTIDE SEQUENCE</scope>
    <source>
        <strain evidence="3">AVDCRST_MAG17</strain>
    </source>
</reference>
<keyword evidence="2" id="KW-0472">Membrane</keyword>
<feature type="transmembrane region" description="Helical" evidence="2">
    <location>
        <begin position="12"/>
        <end position="40"/>
    </location>
</feature>
<dbReference type="NCBIfam" id="NF010613">
    <property type="entry name" value="PRK14013.1-3"/>
    <property type="match status" value="1"/>
</dbReference>